<name>A0ABQ5B2W1_9ASTR</name>
<comment type="caution">
    <text evidence="1">The sequence shown here is derived from an EMBL/GenBank/DDBJ whole genome shotgun (WGS) entry which is preliminary data.</text>
</comment>
<sequence>MDRLNTRNETIILGRPFLATIHAEIDVFNKEISLGIRGDRVTFDMNKKIHNFTTLKGEIYMINSTSNSEYTFHTSSDASSRVEKTDDLHNENNYCNQEQGRRKSQSYTEELPFQGLTIEKEDLVKDPRERSFDDYKWMFDLEVDQLADEYELGIRKKGLMLDDIWENCKKVQGDNTYWWHDQKLEEKERRQLGINIEEYDPPMVHVETFEIKRYSFDTSQNFICVIKELMDALPLGRENGLRFRDMICKEVDSGRRIHKKT</sequence>
<dbReference type="Proteomes" id="UP001151760">
    <property type="component" value="Unassembled WGS sequence"/>
</dbReference>
<organism evidence="1 2">
    <name type="scientific">Tanacetum coccineum</name>
    <dbReference type="NCBI Taxonomy" id="301880"/>
    <lineage>
        <taxon>Eukaryota</taxon>
        <taxon>Viridiplantae</taxon>
        <taxon>Streptophyta</taxon>
        <taxon>Embryophyta</taxon>
        <taxon>Tracheophyta</taxon>
        <taxon>Spermatophyta</taxon>
        <taxon>Magnoliopsida</taxon>
        <taxon>eudicotyledons</taxon>
        <taxon>Gunneridae</taxon>
        <taxon>Pentapetalae</taxon>
        <taxon>asterids</taxon>
        <taxon>campanulids</taxon>
        <taxon>Asterales</taxon>
        <taxon>Asteraceae</taxon>
        <taxon>Asteroideae</taxon>
        <taxon>Anthemideae</taxon>
        <taxon>Anthemidinae</taxon>
        <taxon>Tanacetum</taxon>
    </lineage>
</organism>
<evidence type="ECO:0000313" key="1">
    <source>
        <dbReference type="EMBL" id="GJT07893.1"/>
    </source>
</evidence>
<gene>
    <name evidence="1" type="ORF">Tco_0842355</name>
</gene>
<evidence type="ECO:0008006" key="3">
    <source>
        <dbReference type="Google" id="ProtNLM"/>
    </source>
</evidence>
<reference evidence="1" key="2">
    <citation type="submission" date="2022-01" db="EMBL/GenBank/DDBJ databases">
        <authorList>
            <person name="Yamashiro T."/>
            <person name="Shiraishi A."/>
            <person name="Satake H."/>
            <person name="Nakayama K."/>
        </authorList>
    </citation>
    <scope>NUCLEOTIDE SEQUENCE</scope>
</reference>
<protein>
    <recommendedName>
        <fullName evidence="3">Reverse transcriptase domain-containing protein</fullName>
    </recommendedName>
</protein>
<reference evidence="1" key="1">
    <citation type="journal article" date="2022" name="Int. J. Mol. Sci.">
        <title>Draft Genome of Tanacetum Coccineum: Genomic Comparison of Closely Related Tanacetum-Family Plants.</title>
        <authorList>
            <person name="Yamashiro T."/>
            <person name="Shiraishi A."/>
            <person name="Nakayama K."/>
            <person name="Satake H."/>
        </authorList>
    </citation>
    <scope>NUCLEOTIDE SEQUENCE</scope>
</reference>
<keyword evidence="2" id="KW-1185">Reference proteome</keyword>
<proteinExistence type="predicted"/>
<evidence type="ECO:0000313" key="2">
    <source>
        <dbReference type="Proteomes" id="UP001151760"/>
    </source>
</evidence>
<accession>A0ABQ5B2W1</accession>
<dbReference type="EMBL" id="BQNB010012787">
    <property type="protein sequence ID" value="GJT07893.1"/>
    <property type="molecule type" value="Genomic_DNA"/>
</dbReference>